<dbReference type="AlphaFoldDB" id="A0A3M7SLA2"/>
<proteinExistence type="predicted"/>
<keyword evidence="2" id="KW-1185">Reference proteome</keyword>
<organism evidence="1 2">
    <name type="scientific">Brachionus plicatilis</name>
    <name type="common">Marine rotifer</name>
    <name type="synonym">Brachionus muelleri</name>
    <dbReference type="NCBI Taxonomy" id="10195"/>
    <lineage>
        <taxon>Eukaryota</taxon>
        <taxon>Metazoa</taxon>
        <taxon>Spiralia</taxon>
        <taxon>Gnathifera</taxon>
        <taxon>Rotifera</taxon>
        <taxon>Eurotatoria</taxon>
        <taxon>Monogononta</taxon>
        <taxon>Pseudotrocha</taxon>
        <taxon>Ploima</taxon>
        <taxon>Brachionidae</taxon>
        <taxon>Brachionus</taxon>
    </lineage>
</organism>
<gene>
    <name evidence="1" type="ORF">BpHYR1_036307</name>
</gene>
<dbReference type="Proteomes" id="UP000276133">
    <property type="component" value="Unassembled WGS sequence"/>
</dbReference>
<comment type="caution">
    <text evidence="1">The sequence shown here is derived from an EMBL/GenBank/DDBJ whole genome shotgun (WGS) entry which is preliminary data.</text>
</comment>
<dbReference type="EMBL" id="REGN01001161">
    <property type="protein sequence ID" value="RNA36581.1"/>
    <property type="molecule type" value="Genomic_DNA"/>
</dbReference>
<evidence type="ECO:0000313" key="1">
    <source>
        <dbReference type="EMBL" id="RNA36581.1"/>
    </source>
</evidence>
<evidence type="ECO:0000313" key="2">
    <source>
        <dbReference type="Proteomes" id="UP000276133"/>
    </source>
</evidence>
<accession>A0A3M7SLA2</accession>
<reference evidence="1 2" key="1">
    <citation type="journal article" date="2018" name="Sci. Rep.">
        <title>Genomic signatures of local adaptation to the degree of environmental predictability in rotifers.</title>
        <authorList>
            <person name="Franch-Gras L."/>
            <person name="Hahn C."/>
            <person name="Garcia-Roger E.M."/>
            <person name="Carmona M.J."/>
            <person name="Serra M."/>
            <person name="Gomez A."/>
        </authorList>
    </citation>
    <scope>NUCLEOTIDE SEQUENCE [LARGE SCALE GENOMIC DNA]</scope>
    <source>
        <strain evidence="1">HYR1</strain>
    </source>
</reference>
<sequence length="145" mass="16944">MPIGKNFQYLLRQISDVSYLDKIFWNLVQTSFGCEPFIFEAKLSLGVCDEEKINFLIYIDVVQYSQLPTTICLQSDGNDLKNFLLLFDQGNEGLSGSKSQLYFDLLKKKDLQNLKRVYHFLNKNQLFKKHMNKFPASIYFNSNAF</sequence>
<name>A0A3M7SLA2_BRAPC</name>
<protein>
    <submittedName>
        <fullName evidence="1">Uncharacterized protein</fullName>
    </submittedName>
</protein>
<dbReference type="PROSITE" id="PS51257">
    <property type="entry name" value="PROKAR_LIPOPROTEIN"/>
    <property type="match status" value="1"/>
</dbReference>